<evidence type="ECO:0000259" key="2">
    <source>
        <dbReference type="PROSITE" id="PS50041"/>
    </source>
</evidence>
<evidence type="ECO:0000313" key="3">
    <source>
        <dbReference type="Proteomes" id="UP000887540"/>
    </source>
</evidence>
<feature type="domain" description="C-type lectin" evidence="2">
    <location>
        <begin position="102"/>
        <end position="223"/>
    </location>
</feature>
<dbReference type="SMART" id="SM00034">
    <property type="entry name" value="CLECT"/>
    <property type="match status" value="1"/>
</dbReference>
<dbReference type="Gene3D" id="3.10.100.10">
    <property type="entry name" value="Mannose-Binding Protein A, subunit A"/>
    <property type="match status" value="1"/>
</dbReference>
<evidence type="ECO:0000313" key="4">
    <source>
        <dbReference type="WBParaSite" id="ACRNAN_scaffold5089.g30776.t1"/>
    </source>
</evidence>
<feature type="signal peptide" evidence="1">
    <location>
        <begin position="1"/>
        <end position="18"/>
    </location>
</feature>
<dbReference type="WBParaSite" id="ACRNAN_scaffold5089.g30776.t1">
    <property type="protein sequence ID" value="ACRNAN_scaffold5089.g30776.t1"/>
    <property type="gene ID" value="ACRNAN_scaffold5089.g30776"/>
</dbReference>
<dbReference type="SUPFAM" id="SSF56436">
    <property type="entry name" value="C-type lectin-like"/>
    <property type="match status" value="1"/>
</dbReference>
<name>A0A914E302_9BILA</name>
<protein>
    <submittedName>
        <fullName evidence="4">C-type lectin domain-containing protein</fullName>
    </submittedName>
</protein>
<accession>A0A914E302</accession>
<dbReference type="InterPro" id="IPR016186">
    <property type="entry name" value="C-type_lectin-like/link_sf"/>
</dbReference>
<organism evidence="3 4">
    <name type="scientific">Acrobeloides nanus</name>
    <dbReference type="NCBI Taxonomy" id="290746"/>
    <lineage>
        <taxon>Eukaryota</taxon>
        <taxon>Metazoa</taxon>
        <taxon>Ecdysozoa</taxon>
        <taxon>Nematoda</taxon>
        <taxon>Chromadorea</taxon>
        <taxon>Rhabditida</taxon>
        <taxon>Tylenchina</taxon>
        <taxon>Cephalobomorpha</taxon>
        <taxon>Cephaloboidea</taxon>
        <taxon>Cephalobidae</taxon>
        <taxon>Acrobeloides</taxon>
    </lineage>
</organism>
<dbReference type="PROSITE" id="PS50041">
    <property type="entry name" value="C_TYPE_LECTIN_2"/>
    <property type="match status" value="1"/>
</dbReference>
<sequence>MNTLFVYFLFVGAALAQADQTWVTVYRNAKQSCNSSINLDLPTDKAYYQLNVLVENNDVTKNMDFYLWGNLKLEKWQTSNGQQNKYSIYSDCAYGEDMGYYDSSKCIDFVPNYISWDEARTICSTKYDGMLKDVLNEKDTLYLGKYSGNTEYWIGLREIWTNESVFAWDRGLNNAMQSYKLSDYNLWPNGQLPTIDKTKKCVAMANSTWFLDDCASKKVFICQRASQALAVGKYRFLPSNCVGDTYNVKIQVSPDTSPELP</sequence>
<keyword evidence="1" id="KW-0732">Signal</keyword>
<dbReference type="InterPro" id="IPR001304">
    <property type="entry name" value="C-type_lectin-like"/>
</dbReference>
<keyword evidence="3" id="KW-1185">Reference proteome</keyword>
<evidence type="ECO:0000256" key="1">
    <source>
        <dbReference type="SAM" id="SignalP"/>
    </source>
</evidence>
<proteinExistence type="predicted"/>
<dbReference type="AlphaFoldDB" id="A0A914E302"/>
<dbReference type="Proteomes" id="UP000887540">
    <property type="component" value="Unplaced"/>
</dbReference>
<dbReference type="CDD" id="cd00037">
    <property type="entry name" value="CLECT"/>
    <property type="match status" value="1"/>
</dbReference>
<feature type="chain" id="PRO_5036857355" evidence="1">
    <location>
        <begin position="19"/>
        <end position="261"/>
    </location>
</feature>
<reference evidence="4" key="1">
    <citation type="submission" date="2022-11" db="UniProtKB">
        <authorList>
            <consortium name="WormBaseParasite"/>
        </authorList>
    </citation>
    <scope>IDENTIFICATION</scope>
</reference>
<dbReference type="InterPro" id="IPR016187">
    <property type="entry name" value="CTDL_fold"/>
</dbReference>
<dbReference type="Pfam" id="PF00059">
    <property type="entry name" value="Lectin_C"/>
    <property type="match status" value="1"/>
</dbReference>